<feature type="chain" id="PRO_5040193893" evidence="1">
    <location>
        <begin position="18"/>
        <end position="253"/>
    </location>
</feature>
<keyword evidence="1" id="KW-0732">Signal</keyword>
<comment type="caution">
    <text evidence="2">The sequence shown here is derived from an EMBL/GenBank/DDBJ whole genome shotgun (WGS) entry which is preliminary data.</text>
</comment>
<dbReference type="EMBL" id="JAGMUV010000006">
    <property type="protein sequence ID" value="KAH7152561.1"/>
    <property type="molecule type" value="Genomic_DNA"/>
</dbReference>
<sequence>MAIVFLCLALGRCLVSGKTLIADAAQSAGWSFYAVAMHLLHNFLDMKQDHPMTLNGLQAYGLMGIIYLFRLDAKEKTDRAIANAISSAHVLGLHRKAIHAQMSDVDYDTRNPRNLSDEWLEQHKLTRANVAELEDEIKPEIDITRDTPIPLHAANRSTPGIVHDYLDLLLENWRQSLPCRLRYEDDRSDKVQFSGLECWQVKECLFGHMRYMSLKLQIRRSVAASTSLAATAHEGMANESARAQLACSIIRVF</sequence>
<organism evidence="2 3">
    <name type="scientific">Dactylonectria macrodidyma</name>
    <dbReference type="NCBI Taxonomy" id="307937"/>
    <lineage>
        <taxon>Eukaryota</taxon>
        <taxon>Fungi</taxon>
        <taxon>Dikarya</taxon>
        <taxon>Ascomycota</taxon>
        <taxon>Pezizomycotina</taxon>
        <taxon>Sordariomycetes</taxon>
        <taxon>Hypocreomycetidae</taxon>
        <taxon>Hypocreales</taxon>
        <taxon>Nectriaceae</taxon>
        <taxon>Dactylonectria</taxon>
    </lineage>
</organism>
<dbReference type="Proteomes" id="UP000738349">
    <property type="component" value="Unassembled WGS sequence"/>
</dbReference>
<dbReference type="OrthoDB" id="25921at2759"/>
<proteinExistence type="predicted"/>
<evidence type="ECO:0000313" key="2">
    <source>
        <dbReference type="EMBL" id="KAH7152561.1"/>
    </source>
</evidence>
<dbReference type="CDD" id="cd12148">
    <property type="entry name" value="fungal_TF_MHR"/>
    <property type="match status" value="1"/>
</dbReference>
<feature type="signal peptide" evidence="1">
    <location>
        <begin position="1"/>
        <end position="17"/>
    </location>
</feature>
<reference evidence="2" key="1">
    <citation type="journal article" date="2021" name="Nat. Commun.">
        <title>Genetic determinants of endophytism in the Arabidopsis root mycobiome.</title>
        <authorList>
            <person name="Mesny F."/>
            <person name="Miyauchi S."/>
            <person name="Thiergart T."/>
            <person name="Pickel B."/>
            <person name="Atanasova L."/>
            <person name="Karlsson M."/>
            <person name="Huettel B."/>
            <person name="Barry K.W."/>
            <person name="Haridas S."/>
            <person name="Chen C."/>
            <person name="Bauer D."/>
            <person name="Andreopoulos W."/>
            <person name="Pangilinan J."/>
            <person name="LaButti K."/>
            <person name="Riley R."/>
            <person name="Lipzen A."/>
            <person name="Clum A."/>
            <person name="Drula E."/>
            <person name="Henrissat B."/>
            <person name="Kohler A."/>
            <person name="Grigoriev I.V."/>
            <person name="Martin F.M."/>
            <person name="Hacquard S."/>
        </authorList>
    </citation>
    <scope>NUCLEOTIDE SEQUENCE</scope>
    <source>
        <strain evidence="2">MPI-CAGE-AT-0147</strain>
    </source>
</reference>
<evidence type="ECO:0000313" key="3">
    <source>
        <dbReference type="Proteomes" id="UP000738349"/>
    </source>
</evidence>
<protein>
    <submittedName>
        <fullName evidence="2">Uncharacterized protein</fullName>
    </submittedName>
</protein>
<name>A0A9P9J7Q3_9HYPO</name>
<keyword evidence="3" id="KW-1185">Reference proteome</keyword>
<evidence type="ECO:0000256" key="1">
    <source>
        <dbReference type="SAM" id="SignalP"/>
    </source>
</evidence>
<dbReference type="AlphaFoldDB" id="A0A9P9J7Q3"/>
<accession>A0A9P9J7Q3</accession>
<gene>
    <name evidence="2" type="ORF">EDB81DRAFT_757624</name>
</gene>